<name>A0ABX6P1H5_9BURK</name>
<dbReference type="EMBL" id="CP053418">
    <property type="protein sequence ID" value="QJW83936.1"/>
    <property type="molecule type" value="Genomic_DNA"/>
</dbReference>
<dbReference type="SUPFAM" id="SSF52025">
    <property type="entry name" value="PA domain"/>
    <property type="match status" value="1"/>
</dbReference>
<feature type="domain" description="Peptidase M28" evidence="2">
    <location>
        <begin position="216"/>
        <end position="430"/>
    </location>
</feature>
<evidence type="ECO:0000313" key="3">
    <source>
        <dbReference type="EMBL" id="QJW83936.1"/>
    </source>
</evidence>
<evidence type="ECO:0000259" key="1">
    <source>
        <dbReference type="Pfam" id="PF02225"/>
    </source>
</evidence>
<dbReference type="Gene3D" id="3.50.30.30">
    <property type="match status" value="1"/>
</dbReference>
<gene>
    <name evidence="3" type="ORF">HK414_08070</name>
</gene>
<dbReference type="Gene3D" id="3.40.630.10">
    <property type="entry name" value="Zn peptidases"/>
    <property type="match status" value="1"/>
</dbReference>
<reference evidence="3 4" key="1">
    <citation type="submission" date="2020-05" db="EMBL/GenBank/DDBJ databases">
        <title>Ramlibacter rhizophilus sp. nov., isolated from rhizosphere soil of national flower Mugunghwa from South Korea.</title>
        <authorList>
            <person name="Zheng-Fei Y."/>
            <person name="Huan T."/>
        </authorList>
    </citation>
    <scope>NUCLEOTIDE SEQUENCE [LARGE SCALE GENOMIC DNA]</scope>
    <source>
        <strain evidence="3 4">H242</strain>
    </source>
</reference>
<dbReference type="Pfam" id="PF02225">
    <property type="entry name" value="PA"/>
    <property type="match status" value="1"/>
</dbReference>
<organism evidence="3 4">
    <name type="scientific">Ramlibacter terrae</name>
    <dbReference type="NCBI Taxonomy" id="2732511"/>
    <lineage>
        <taxon>Bacteria</taxon>
        <taxon>Pseudomonadati</taxon>
        <taxon>Pseudomonadota</taxon>
        <taxon>Betaproteobacteria</taxon>
        <taxon>Burkholderiales</taxon>
        <taxon>Comamonadaceae</taxon>
        <taxon>Ramlibacter</taxon>
    </lineage>
</organism>
<dbReference type="Pfam" id="PF04389">
    <property type="entry name" value="Peptidase_M28"/>
    <property type="match status" value="1"/>
</dbReference>
<dbReference type="PANTHER" id="PTHR12147">
    <property type="entry name" value="METALLOPEPTIDASE M28 FAMILY MEMBER"/>
    <property type="match status" value="1"/>
</dbReference>
<dbReference type="InterPro" id="IPR046450">
    <property type="entry name" value="PA_dom_sf"/>
</dbReference>
<dbReference type="PANTHER" id="PTHR12147:SF26">
    <property type="entry name" value="PEPTIDASE M28 DOMAIN-CONTAINING PROTEIN"/>
    <property type="match status" value="1"/>
</dbReference>
<sequence length="442" mass="45788">MPRAGRRRGRRAAGLRHRRCGTGAHRRFADIARVNGGSRAAGTAGYDVTASYVEGLLRNAGYTVTVQRFSFQTYVLEASTLEQRTPSAAALPHEVLEYSGSGEATAAVAAPAGALGCAAADFAGFPRGTIALVRRGDCPFQQKAAHAARAGALAVVVQNVDDAPIDGVLGADFVLPMPVVGVSRTAGEQLRARLGEGLTLHLAVRGARPVIQTSSVLAETPGGDPAQVVMAGAHLDSVRGTIGGNDNASGAASLLETALQMARFQPRNKVRFAFWGGEEEDLNGSRTYVAGLGASERARVAVYLNFDMIASPNYVFGVFSGNGRAADGSPLPGNAGAAVPEVFTGYYERLGLPWRIDADDARSDHTSFAEAGIPYGGLFTGDEAVKTPEQAALWGGTAGLALDACYHRPCDDGSNVSAAALEVNAGLVAASVLHFATHGLAR</sequence>
<evidence type="ECO:0000313" key="4">
    <source>
        <dbReference type="Proteomes" id="UP000500826"/>
    </source>
</evidence>
<feature type="domain" description="PA" evidence="1">
    <location>
        <begin position="106"/>
        <end position="190"/>
    </location>
</feature>
<dbReference type="InterPro" id="IPR007484">
    <property type="entry name" value="Peptidase_M28"/>
</dbReference>
<dbReference type="SUPFAM" id="SSF53187">
    <property type="entry name" value="Zn-dependent exopeptidases"/>
    <property type="match status" value="1"/>
</dbReference>
<dbReference type="InterPro" id="IPR045175">
    <property type="entry name" value="M28_fam"/>
</dbReference>
<dbReference type="InterPro" id="IPR003137">
    <property type="entry name" value="PA_domain"/>
</dbReference>
<protein>
    <submittedName>
        <fullName evidence="3">M28 family peptidase</fullName>
    </submittedName>
</protein>
<dbReference type="Proteomes" id="UP000500826">
    <property type="component" value="Chromosome"/>
</dbReference>
<accession>A0ABX6P1H5</accession>
<evidence type="ECO:0000259" key="2">
    <source>
        <dbReference type="Pfam" id="PF04389"/>
    </source>
</evidence>
<keyword evidence="4" id="KW-1185">Reference proteome</keyword>
<proteinExistence type="predicted"/>